<reference evidence="1 2" key="1">
    <citation type="submission" date="2016-10" db="EMBL/GenBank/DDBJ databases">
        <authorList>
            <person name="de Groot N.N."/>
        </authorList>
    </citation>
    <scope>NUCLEOTIDE SEQUENCE [LARGE SCALE GENOMIC DNA]</scope>
    <source>
        <strain evidence="2">E92,LMG 26720,CCM 7988</strain>
    </source>
</reference>
<evidence type="ECO:0000313" key="2">
    <source>
        <dbReference type="Proteomes" id="UP000199306"/>
    </source>
</evidence>
<evidence type="ECO:0000313" key="1">
    <source>
        <dbReference type="EMBL" id="SFP94573.1"/>
    </source>
</evidence>
<dbReference type="EMBL" id="FOXH01000007">
    <property type="protein sequence ID" value="SFP94573.1"/>
    <property type="molecule type" value="Genomic_DNA"/>
</dbReference>
<gene>
    <name evidence="1" type="ORF">SAMN04515674_107181</name>
</gene>
<keyword evidence="1" id="KW-0131">Cell cycle</keyword>
<accession>A0A1I5UH00</accession>
<proteinExistence type="predicted"/>
<dbReference type="AlphaFoldDB" id="A0A1I5UH00"/>
<protein>
    <submittedName>
        <fullName evidence="1">Cell division protein FtsQ</fullName>
    </submittedName>
</protein>
<organism evidence="1 2">
    <name type="scientific">Pseudarcicella hirudinis</name>
    <dbReference type="NCBI Taxonomy" id="1079859"/>
    <lineage>
        <taxon>Bacteria</taxon>
        <taxon>Pseudomonadati</taxon>
        <taxon>Bacteroidota</taxon>
        <taxon>Cytophagia</taxon>
        <taxon>Cytophagales</taxon>
        <taxon>Flectobacillaceae</taxon>
        <taxon>Pseudarcicella</taxon>
    </lineage>
</organism>
<dbReference type="RefSeq" id="WP_092017802.1">
    <property type="nucleotide sequence ID" value="NZ_FOXH01000007.1"/>
</dbReference>
<name>A0A1I5UH00_9BACT</name>
<dbReference type="Proteomes" id="UP000199306">
    <property type="component" value="Unassembled WGS sequence"/>
</dbReference>
<keyword evidence="1" id="KW-0132">Cell division</keyword>
<dbReference type="STRING" id="1079859.SAMN04515674_107181"/>
<dbReference type="GO" id="GO:0051301">
    <property type="term" value="P:cell division"/>
    <property type="evidence" value="ECO:0007669"/>
    <property type="project" value="UniProtKB-KW"/>
</dbReference>
<dbReference type="OrthoDB" id="1466667at2"/>
<keyword evidence="2" id="KW-1185">Reference proteome</keyword>
<sequence>MKIFVRFKKVIWIVVSTVLLLSVIVFAENIHRKQRCKSVNVSIDGKTEKHLVTTKEIKDLISKNGTDHPEGKLFERIDFKRIEARVLSNRLIKSCQVHRDLSGGMSVDVTENVPIARTISSNGGSAYFTDNYVSEDGDFIGISPHYTARVLLLSGPYFDRKMQNLRDSKSRSLLTLIKAINNDDFWKAQLTQMIVEKDGGITFIPEAGNHKIEFGLAVDIEVKFKKLKIFYKDILPAKGWNSYRKVSVKYRNQVVCE</sequence>